<keyword evidence="7" id="KW-0812">Transmembrane</keyword>
<evidence type="ECO:0000256" key="7">
    <source>
        <dbReference type="SAM" id="Phobius"/>
    </source>
</evidence>
<dbReference type="NCBIfam" id="NF001452">
    <property type="entry name" value="PRK00311.1"/>
    <property type="match status" value="1"/>
</dbReference>
<keyword evidence="8" id="KW-0732">Signal</keyword>
<dbReference type="GO" id="GO:0000287">
    <property type="term" value="F:magnesium ion binding"/>
    <property type="evidence" value="ECO:0007669"/>
    <property type="project" value="TreeGrafter"/>
</dbReference>
<evidence type="ECO:0000313" key="10">
    <source>
        <dbReference type="EMBL" id="KAK9826800.1"/>
    </source>
</evidence>
<keyword evidence="11" id="KW-1185">Reference proteome</keyword>
<evidence type="ECO:0000256" key="3">
    <source>
        <dbReference type="ARBA" id="ARBA00012618"/>
    </source>
</evidence>
<dbReference type="InterPro" id="IPR005804">
    <property type="entry name" value="FA_desaturase_dom"/>
</dbReference>
<comment type="caution">
    <text evidence="10">The sequence shown here is derived from an EMBL/GenBank/DDBJ whole genome shotgun (WGS) entry which is preliminary data.</text>
</comment>
<feature type="transmembrane region" description="Helical" evidence="7">
    <location>
        <begin position="487"/>
        <end position="508"/>
    </location>
</feature>
<protein>
    <recommendedName>
        <fullName evidence="3 6">3-methyl-2-oxobutanoate hydroxymethyltransferase</fullName>
        <ecNumber evidence="3 6">2.1.2.11</ecNumber>
    </recommendedName>
</protein>
<evidence type="ECO:0000256" key="1">
    <source>
        <dbReference type="ARBA" id="ARBA00005033"/>
    </source>
</evidence>
<dbReference type="PANTHER" id="PTHR20881:SF0">
    <property type="entry name" value="3-METHYL-2-OXOBUTANOATE HYDROXYMETHYLTRANSFERASE"/>
    <property type="match status" value="1"/>
</dbReference>
<keyword evidence="4 6" id="KW-0808">Transferase</keyword>
<dbReference type="HAMAP" id="MF_00156">
    <property type="entry name" value="PanB"/>
    <property type="match status" value="1"/>
</dbReference>
<dbReference type="GO" id="GO:0005739">
    <property type="term" value="C:mitochondrion"/>
    <property type="evidence" value="ECO:0007669"/>
    <property type="project" value="TreeGrafter"/>
</dbReference>
<dbReference type="Pfam" id="PF02548">
    <property type="entry name" value="Pantoate_transf"/>
    <property type="match status" value="1"/>
</dbReference>
<comment type="catalytic activity">
    <reaction evidence="5 6">
        <text>(6R)-5,10-methylene-5,6,7,8-tetrahydrofolate + 3-methyl-2-oxobutanoate + H2O = 2-dehydropantoate + (6S)-5,6,7,8-tetrahydrofolate</text>
        <dbReference type="Rhea" id="RHEA:11824"/>
        <dbReference type="ChEBI" id="CHEBI:11561"/>
        <dbReference type="ChEBI" id="CHEBI:11851"/>
        <dbReference type="ChEBI" id="CHEBI:15377"/>
        <dbReference type="ChEBI" id="CHEBI:15636"/>
        <dbReference type="ChEBI" id="CHEBI:57453"/>
        <dbReference type="EC" id="2.1.2.11"/>
    </reaction>
</comment>
<dbReference type="EC" id="2.1.2.11" evidence="3 6"/>
<sequence length="723" mass="76651">MGTRTALWLRHVFRPVWGTSDVSPMSTACLPEHTVYSGPQSAPARRVTLRTLRAKHARGEPLTMVTAYDYPSAVHVDAAGIDMLLVGDSVGMVVHGHDTTLPVTLEDMLLHCRAVSRGARRPLLVGDLPFGSYEASPEMAVRSAVRLLKEGTMDAVKLEGGGGAREAAARAVVAAGVAVMGHCGLLPQSISVLGGFRPQGQSAAEALRVVREARALQDAGCFAVVLECVPPVVAAAATSQLDIPTIGIGAGPHCSGQVLVYHDLLGMMQHPHHAKVTPKFCKQYAAIGTAIQGALQQYREEVAAREFPSAAFSPYRIADEEVAALERALHSDGMQAAAQAVAAAREAHNATYQVLAVVALQCVMAWAHELSHFLAHRRLGVNRALSLISNCPLVVPMATAFRKYHQEHHSHLGVDGWDVDLPTRLEASYICNLAAKLLWTTAYIAVYGLRPIIIKPKPVGMADMVNLALVLGFDAAVLYLAGVKALAYLLLGTLLGGGLHPMAGHLIAEHYMFLKGQETYSYYGPLNALTYNVGFHNEHHDFPQIPHTRLHKLHAIAPEFYSGLAFHTSWSWVTWTFLTDAEVGPWTRVRRRQRGGDPAPALIAEASLAAPASAALPASEPDVVSPEARKAAQVARMPAATAAAAALGKAAAALSPAKQAQASPPCRALAARLAATAAPQNSPASAAKARAARTHLPGAFADVTNVGGSASRARLRAQKAIVA</sequence>
<dbReference type="GO" id="GO:0003864">
    <property type="term" value="F:3-methyl-2-oxobutanoate hydroxymethyltransferase activity"/>
    <property type="evidence" value="ECO:0007669"/>
    <property type="project" value="UniProtKB-EC"/>
</dbReference>
<keyword evidence="7" id="KW-0472">Membrane</keyword>
<accession>A0AAW1QYX7</accession>
<comment type="similarity">
    <text evidence="2 6">Belongs to the PanB family.</text>
</comment>
<dbReference type="InterPro" id="IPR015813">
    <property type="entry name" value="Pyrv/PenolPyrv_kinase-like_dom"/>
</dbReference>
<dbReference type="CDD" id="cd06557">
    <property type="entry name" value="KPHMT-like"/>
    <property type="match status" value="1"/>
</dbReference>
<dbReference type="InterPro" id="IPR003700">
    <property type="entry name" value="Pantoate_hydroxy_MeTrfase"/>
</dbReference>
<dbReference type="GO" id="GO:0015940">
    <property type="term" value="P:pantothenate biosynthetic process"/>
    <property type="evidence" value="ECO:0007669"/>
    <property type="project" value="UniProtKB-KW"/>
</dbReference>
<dbReference type="NCBIfam" id="TIGR00222">
    <property type="entry name" value="panB"/>
    <property type="match status" value="1"/>
</dbReference>
<feature type="signal peptide" evidence="8">
    <location>
        <begin position="1"/>
        <end position="18"/>
    </location>
</feature>
<evidence type="ECO:0000256" key="8">
    <source>
        <dbReference type="SAM" id="SignalP"/>
    </source>
</evidence>
<dbReference type="SUPFAM" id="SSF51621">
    <property type="entry name" value="Phosphoenolpyruvate/pyruvate domain"/>
    <property type="match status" value="1"/>
</dbReference>
<evidence type="ECO:0000313" key="11">
    <source>
        <dbReference type="Proteomes" id="UP001445335"/>
    </source>
</evidence>
<dbReference type="FunFam" id="3.20.20.60:FF:000003">
    <property type="entry name" value="3-methyl-2-oxobutanoate hydroxymethyltransferase"/>
    <property type="match status" value="1"/>
</dbReference>
<dbReference type="EMBL" id="JALJOU010000062">
    <property type="protein sequence ID" value="KAK9826800.1"/>
    <property type="molecule type" value="Genomic_DNA"/>
</dbReference>
<dbReference type="Pfam" id="PF00487">
    <property type="entry name" value="FA_desaturase"/>
    <property type="match status" value="1"/>
</dbReference>
<keyword evidence="6" id="KW-0566">Pantothenate biosynthesis</keyword>
<feature type="chain" id="PRO_5043721615" description="3-methyl-2-oxobutanoate hydroxymethyltransferase" evidence="8">
    <location>
        <begin position="19"/>
        <end position="723"/>
    </location>
</feature>
<reference evidence="10 11" key="1">
    <citation type="journal article" date="2024" name="Nat. Commun.">
        <title>Phylogenomics reveals the evolutionary origins of lichenization in chlorophyte algae.</title>
        <authorList>
            <person name="Puginier C."/>
            <person name="Libourel C."/>
            <person name="Otte J."/>
            <person name="Skaloud P."/>
            <person name="Haon M."/>
            <person name="Grisel S."/>
            <person name="Petersen M."/>
            <person name="Berrin J.G."/>
            <person name="Delaux P.M."/>
            <person name="Dal Grande F."/>
            <person name="Keller J."/>
        </authorList>
    </citation>
    <scope>NUCLEOTIDE SEQUENCE [LARGE SCALE GENOMIC DNA]</scope>
    <source>
        <strain evidence="10 11">SAG 245.80</strain>
    </source>
</reference>
<evidence type="ECO:0000256" key="5">
    <source>
        <dbReference type="ARBA" id="ARBA00049172"/>
    </source>
</evidence>
<dbReference type="Proteomes" id="UP001445335">
    <property type="component" value="Unassembled WGS sequence"/>
</dbReference>
<dbReference type="PANTHER" id="PTHR20881">
    <property type="entry name" value="3-METHYL-2-OXOBUTANOATE HYDROXYMETHYLTRANSFERASE"/>
    <property type="match status" value="1"/>
</dbReference>
<feature type="domain" description="Fatty acid desaturase" evidence="9">
    <location>
        <begin position="354"/>
        <end position="562"/>
    </location>
</feature>
<name>A0AAW1QYX7_9CHLO</name>
<evidence type="ECO:0000256" key="2">
    <source>
        <dbReference type="ARBA" id="ARBA00008676"/>
    </source>
</evidence>
<dbReference type="InterPro" id="IPR040442">
    <property type="entry name" value="Pyrv_kinase-like_dom_sf"/>
</dbReference>
<feature type="transmembrane region" description="Helical" evidence="7">
    <location>
        <begin position="461"/>
        <end position="481"/>
    </location>
</feature>
<keyword evidence="7" id="KW-1133">Transmembrane helix</keyword>
<comment type="pathway">
    <text evidence="1 6">Cofactor biosynthesis; (R)-pantothenate biosynthesis; (R)-pantoate from 3-methyl-2-oxobutanoate: step 1/2.</text>
</comment>
<evidence type="ECO:0000259" key="9">
    <source>
        <dbReference type="Pfam" id="PF00487"/>
    </source>
</evidence>
<dbReference type="AlphaFoldDB" id="A0AAW1QYX7"/>
<proteinExistence type="inferred from homology"/>
<dbReference type="Gene3D" id="3.20.20.60">
    <property type="entry name" value="Phosphoenolpyruvate-binding domains"/>
    <property type="match status" value="1"/>
</dbReference>
<dbReference type="GO" id="GO:0006629">
    <property type="term" value="P:lipid metabolic process"/>
    <property type="evidence" value="ECO:0007669"/>
    <property type="project" value="InterPro"/>
</dbReference>
<comment type="function">
    <text evidence="6">Catalyzes the reversible reaction in which hydroxymethyl group from 5,10-methylenetetrahydrofolate is transferred onto alpha-ketoisovalerate to form ketopantoate.</text>
</comment>
<gene>
    <name evidence="10" type="ORF">WJX81_002217</name>
</gene>
<organism evidence="10 11">
    <name type="scientific">Elliptochloris bilobata</name>
    <dbReference type="NCBI Taxonomy" id="381761"/>
    <lineage>
        <taxon>Eukaryota</taxon>
        <taxon>Viridiplantae</taxon>
        <taxon>Chlorophyta</taxon>
        <taxon>core chlorophytes</taxon>
        <taxon>Trebouxiophyceae</taxon>
        <taxon>Trebouxiophyceae incertae sedis</taxon>
        <taxon>Elliptochloris clade</taxon>
        <taxon>Elliptochloris</taxon>
    </lineage>
</organism>
<evidence type="ECO:0000256" key="6">
    <source>
        <dbReference type="RuleBase" id="RU362100"/>
    </source>
</evidence>
<evidence type="ECO:0000256" key="4">
    <source>
        <dbReference type="ARBA" id="ARBA00022679"/>
    </source>
</evidence>